<reference evidence="3" key="1">
    <citation type="submission" date="2020-09" db="EMBL/GenBank/DDBJ databases">
        <title>Hoyosella lacisalsi sp. nov., a halotolerant actinobacterium isolated from soil of Lake Gudzhirganskoe.</title>
        <authorList>
            <person name="Yang Q."/>
            <person name="Guo P.Y."/>
            <person name="Liu S.W."/>
            <person name="Li F.N."/>
            <person name="Sun C.H."/>
        </authorList>
    </citation>
    <scope>NUCLEOTIDE SEQUENCE</scope>
    <source>
        <strain evidence="3">G463</strain>
    </source>
</reference>
<organism evidence="3 4">
    <name type="scientific">Lolliginicoccus lacisalsi</name>
    <dbReference type="NCBI Taxonomy" id="2742202"/>
    <lineage>
        <taxon>Bacteria</taxon>
        <taxon>Bacillati</taxon>
        <taxon>Actinomycetota</taxon>
        <taxon>Actinomycetes</taxon>
        <taxon>Mycobacteriales</taxon>
        <taxon>Hoyosellaceae</taxon>
        <taxon>Lolliginicoccus</taxon>
    </lineage>
</organism>
<evidence type="ECO:0000313" key="4">
    <source>
        <dbReference type="Proteomes" id="UP000642993"/>
    </source>
</evidence>
<dbReference type="RefSeq" id="WP_192039580.1">
    <property type="nucleotide sequence ID" value="NZ_JACYWE010000006.1"/>
</dbReference>
<feature type="domain" description="Oxo-4-hydroxy-4-carboxy-5-ureidoimidazoline decarboxylase" evidence="2">
    <location>
        <begin position="52"/>
        <end position="106"/>
    </location>
</feature>
<dbReference type="AlphaFoldDB" id="A0A927JEI6"/>
<dbReference type="Pfam" id="PF09349">
    <property type="entry name" value="OHCU_decarbox"/>
    <property type="match status" value="1"/>
</dbReference>
<evidence type="ECO:0000256" key="1">
    <source>
        <dbReference type="ARBA" id="ARBA00022631"/>
    </source>
</evidence>
<sequence length="107" mass="11855">MAVSFPGAPRQRGLVSRETLGQYCLFRQVTCPLSRRCAGSVRVLLVKAPDAQKLATVYRMRSGFPLIIRAREIEHFDAVLRAGASRLDNQPASERAFALVEVAKILN</sequence>
<name>A0A927JEI6_9ACTN</name>
<dbReference type="InterPro" id="IPR018020">
    <property type="entry name" value="OHCU_decarboxylase"/>
</dbReference>
<dbReference type="SUPFAM" id="SSF158694">
    <property type="entry name" value="UraD-Like"/>
    <property type="match status" value="1"/>
</dbReference>
<dbReference type="EMBL" id="JACYWE010000006">
    <property type="protein sequence ID" value="MBD8507137.1"/>
    <property type="molecule type" value="Genomic_DNA"/>
</dbReference>
<protein>
    <recommendedName>
        <fullName evidence="2">Oxo-4-hydroxy-4-carboxy-5-ureidoimidazoline decarboxylase domain-containing protein</fullName>
    </recommendedName>
</protein>
<dbReference type="GO" id="GO:0006144">
    <property type="term" value="P:purine nucleobase metabolic process"/>
    <property type="evidence" value="ECO:0007669"/>
    <property type="project" value="UniProtKB-KW"/>
</dbReference>
<dbReference type="InterPro" id="IPR036778">
    <property type="entry name" value="OHCU_decarboxylase_sf"/>
</dbReference>
<proteinExistence type="predicted"/>
<comment type="caution">
    <text evidence="3">The sequence shown here is derived from an EMBL/GenBank/DDBJ whole genome shotgun (WGS) entry which is preliminary data.</text>
</comment>
<keyword evidence="4" id="KW-1185">Reference proteome</keyword>
<gene>
    <name evidence="3" type="ORF">HT102_11615</name>
</gene>
<evidence type="ECO:0000259" key="2">
    <source>
        <dbReference type="Pfam" id="PF09349"/>
    </source>
</evidence>
<accession>A0A927JEI6</accession>
<keyword evidence="1" id="KW-0659">Purine metabolism</keyword>
<evidence type="ECO:0000313" key="3">
    <source>
        <dbReference type="EMBL" id="MBD8507137.1"/>
    </source>
</evidence>
<dbReference type="Proteomes" id="UP000642993">
    <property type="component" value="Unassembled WGS sequence"/>
</dbReference>